<protein>
    <submittedName>
        <fullName evidence="2">Alpha-E domain-containing protein</fullName>
    </submittedName>
</protein>
<dbReference type="PANTHER" id="PTHR34595:SF7">
    <property type="entry name" value="SLL1039 PROTEIN"/>
    <property type="match status" value="1"/>
</dbReference>
<dbReference type="InterPro" id="IPR007296">
    <property type="entry name" value="DUF403"/>
</dbReference>
<evidence type="ECO:0000313" key="2">
    <source>
        <dbReference type="EMBL" id="MFB9051838.1"/>
    </source>
</evidence>
<proteinExistence type="predicted"/>
<dbReference type="PANTHER" id="PTHR34595">
    <property type="entry name" value="BLR5612 PROTEIN"/>
    <property type="match status" value="1"/>
</dbReference>
<gene>
    <name evidence="2" type="ORF">ACFFVB_01990</name>
</gene>
<keyword evidence="3" id="KW-1185">Reference proteome</keyword>
<dbReference type="EMBL" id="JBHMEZ010000001">
    <property type="protein sequence ID" value="MFB9051838.1"/>
    <property type="molecule type" value="Genomic_DNA"/>
</dbReference>
<comment type="caution">
    <text evidence="2">The sequence shown here is derived from an EMBL/GenBank/DDBJ whole genome shotgun (WGS) entry which is preliminary data.</text>
</comment>
<name>A0ABV5EXD6_9FLAO</name>
<dbReference type="InterPro" id="IPR051680">
    <property type="entry name" value="ATP-dep_Glu-Cys_Ligase-2"/>
</dbReference>
<evidence type="ECO:0000259" key="1">
    <source>
        <dbReference type="Pfam" id="PF04168"/>
    </source>
</evidence>
<dbReference type="RefSeq" id="WP_382380632.1">
    <property type="nucleotide sequence ID" value="NZ_JBHMEZ010000001.1"/>
</dbReference>
<dbReference type="Proteomes" id="UP001589605">
    <property type="component" value="Unassembled WGS sequence"/>
</dbReference>
<reference evidence="2 3" key="1">
    <citation type="submission" date="2024-09" db="EMBL/GenBank/DDBJ databases">
        <authorList>
            <person name="Sun Q."/>
            <person name="Mori K."/>
        </authorList>
    </citation>
    <scope>NUCLEOTIDE SEQUENCE [LARGE SCALE GENOMIC DNA]</scope>
    <source>
        <strain evidence="2 3">CECT 8286</strain>
    </source>
</reference>
<evidence type="ECO:0000313" key="3">
    <source>
        <dbReference type="Proteomes" id="UP001589605"/>
    </source>
</evidence>
<dbReference type="Pfam" id="PF04168">
    <property type="entry name" value="Alpha-E"/>
    <property type="match status" value="1"/>
</dbReference>
<feature type="domain" description="DUF403" evidence="1">
    <location>
        <begin position="1"/>
        <end position="312"/>
    </location>
</feature>
<accession>A0ABV5EXD6</accession>
<sequence length="317" mass="37244">MLARIANNLFWMGRYMERAEHTARFTNVNYFSSLDAPNKLSRDRQFVLRSMYEMVGEEEYDEETLKEEDVLYNTALNPEKHYSILQCITYARENASSSRDLISSDCYEAMNTYYHSVIAYSKEHFVTRGLHDFTSHVMDQSTIMKGKMRSTMLHDEVYALIKLGMNIERATQVSRILQIKYDDAVEATINKPKLLKKSFEWTTLLKCLNVLDVNRRVYKKAPTQNSALEFLILNPRSPRTILSCLDEIQTYITMLDPLKAREKDTATFLIGKMRCEYKYKTIEEIPEDVKGFLADTFDSLIRISEKIEEEYFYQEKI</sequence>
<organism evidence="2 3">
    <name type="scientific">Formosa undariae</name>
    <dbReference type="NCBI Taxonomy" id="1325436"/>
    <lineage>
        <taxon>Bacteria</taxon>
        <taxon>Pseudomonadati</taxon>
        <taxon>Bacteroidota</taxon>
        <taxon>Flavobacteriia</taxon>
        <taxon>Flavobacteriales</taxon>
        <taxon>Flavobacteriaceae</taxon>
        <taxon>Formosa</taxon>
    </lineage>
</organism>